<evidence type="ECO:0000256" key="1">
    <source>
        <dbReference type="ARBA" id="ARBA00023015"/>
    </source>
</evidence>
<proteinExistence type="predicted"/>
<dbReference type="InterPro" id="IPR028082">
    <property type="entry name" value="Peripla_BP_I"/>
</dbReference>
<sequence>MRVPIPERQEHILVMLRQRGRIRVADLARELGISPITARRDVETLAKQGALRRTHGVAIAIDAPATAGHPQHPAGRVHLSLRQPSPAVTAPVIGMVVPNATYYYADVIRGARAAVAEANGRLVIGITNYDLDAEREQIRQMQARGVHALLLTPAWPTGTSPDEEAERAARLGVPTVLVERRGKLGFPVGELDRACSAHADGGCLAVRHLADLGRRRIGLIARGSPTAAQLEFGYHAALDHLRFPRSSRVVRTTPPRPDPAQVEATLAAVVAQARRGRIDAALVHTDQDAMQFVQQLQRQGLRVPDDIAVVAYDDDLAGLADPPLTAVAPPKFAIGQASVRLAIGRLGERHRAVPGLPSAPRHHLELLPELRIRESCGAPAVARSDYDRTIKRP</sequence>
<dbReference type="InterPro" id="IPR036388">
    <property type="entry name" value="WH-like_DNA-bd_sf"/>
</dbReference>
<evidence type="ECO:0000313" key="6">
    <source>
        <dbReference type="Proteomes" id="UP000642748"/>
    </source>
</evidence>
<evidence type="ECO:0000259" key="4">
    <source>
        <dbReference type="PROSITE" id="PS51000"/>
    </source>
</evidence>
<dbReference type="PANTHER" id="PTHR30146">
    <property type="entry name" value="LACI-RELATED TRANSCRIPTIONAL REPRESSOR"/>
    <property type="match status" value="1"/>
</dbReference>
<dbReference type="Pfam" id="PF08220">
    <property type="entry name" value="HTH_DeoR"/>
    <property type="match status" value="1"/>
</dbReference>
<reference evidence="5" key="1">
    <citation type="submission" date="2021-01" db="EMBL/GenBank/DDBJ databases">
        <title>Whole genome shotgun sequence of Rugosimonospora africana NBRC 104875.</title>
        <authorList>
            <person name="Komaki H."/>
            <person name="Tamura T."/>
        </authorList>
    </citation>
    <scope>NUCLEOTIDE SEQUENCE</scope>
    <source>
        <strain evidence="5">NBRC 104875</strain>
    </source>
</reference>
<dbReference type="InterPro" id="IPR046335">
    <property type="entry name" value="LacI/GalR-like_sensor"/>
</dbReference>
<dbReference type="EMBL" id="BONZ01000030">
    <property type="protein sequence ID" value="GIH14909.1"/>
    <property type="molecule type" value="Genomic_DNA"/>
</dbReference>
<accession>A0A8J3QQ77</accession>
<gene>
    <name evidence="5" type="primary">lacI_6</name>
    <name evidence="5" type="ORF">Raf01_30810</name>
</gene>
<comment type="caution">
    <text evidence="5">The sequence shown here is derived from an EMBL/GenBank/DDBJ whole genome shotgun (WGS) entry which is preliminary data.</text>
</comment>
<keyword evidence="6" id="KW-1185">Reference proteome</keyword>
<dbReference type="PANTHER" id="PTHR30146:SF155">
    <property type="entry name" value="ALANINE RACEMASE"/>
    <property type="match status" value="1"/>
</dbReference>
<dbReference type="Pfam" id="PF13377">
    <property type="entry name" value="Peripla_BP_3"/>
    <property type="match status" value="1"/>
</dbReference>
<dbReference type="SUPFAM" id="SSF53822">
    <property type="entry name" value="Periplasmic binding protein-like I"/>
    <property type="match status" value="1"/>
</dbReference>
<dbReference type="InterPro" id="IPR001034">
    <property type="entry name" value="DeoR_HTH"/>
</dbReference>
<dbReference type="Gene3D" id="3.40.50.2300">
    <property type="match status" value="2"/>
</dbReference>
<dbReference type="InterPro" id="IPR000485">
    <property type="entry name" value="AsnC-type_HTH_dom"/>
</dbReference>
<dbReference type="PRINTS" id="PR00037">
    <property type="entry name" value="HTHLACR"/>
</dbReference>
<organism evidence="5 6">
    <name type="scientific">Rugosimonospora africana</name>
    <dbReference type="NCBI Taxonomy" id="556532"/>
    <lineage>
        <taxon>Bacteria</taxon>
        <taxon>Bacillati</taxon>
        <taxon>Actinomycetota</taxon>
        <taxon>Actinomycetes</taxon>
        <taxon>Micromonosporales</taxon>
        <taxon>Micromonosporaceae</taxon>
        <taxon>Rugosimonospora</taxon>
    </lineage>
</organism>
<evidence type="ECO:0000256" key="2">
    <source>
        <dbReference type="ARBA" id="ARBA00023125"/>
    </source>
</evidence>
<keyword evidence="3" id="KW-0804">Transcription</keyword>
<dbReference type="InterPro" id="IPR036390">
    <property type="entry name" value="WH_DNA-bd_sf"/>
</dbReference>
<dbReference type="SUPFAM" id="SSF46785">
    <property type="entry name" value="Winged helix' DNA-binding domain"/>
    <property type="match status" value="1"/>
</dbReference>
<dbReference type="Proteomes" id="UP000642748">
    <property type="component" value="Unassembled WGS sequence"/>
</dbReference>
<dbReference type="CDD" id="cd06267">
    <property type="entry name" value="PBP1_LacI_sugar_binding-like"/>
    <property type="match status" value="1"/>
</dbReference>
<dbReference type="InterPro" id="IPR018356">
    <property type="entry name" value="Tscrpt_reg_HTH_DeoR_CS"/>
</dbReference>
<dbReference type="Gene3D" id="1.10.10.10">
    <property type="entry name" value="Winged helix-like DNA-binding domain superfamily/Winged helix DNA-binding domain"/>
    <property type="match status" value="1"/>
</dbReference>
<dbReference type="GO" id="GO:0000976">
    <property type="term" value="F:transcription cis-regulatory region binding"/>
    <property type="evidence" value="ECO:0007669"/>
    <property type="project" value="TreeGrafter"/>
</dbReference>
<keyword evidence="2" id="KW-0238">DNA-binding</keyword>
<protein>
    <submittedName>
        <fullName evidence="5">LacI family transcriptional regulator</fullName>
    </submittedName>
</protein>
<dbReference type="AlphaFoldDB" id="A0A8J3QQ77"/>
<keyword evidence="1" id="KW-0805">Transcription regulation</keyword>
<dbReference type="PROSITE" id="PS51000">
    <property type="entry name" value="HTH_DEOR_2"/>
    <property type="match status" value="1"/>
</dbReference>
<dbReference type="SMART" id="SM00420">
    <property type="entry name" value="HTH_DEOR"/>
    <property type="match status" value="1"/>
</dbReference>
<feature type="domain" description="HTH deoR-type" evidence="4">
    <location>
        <begin position="5"/>
        <end position="60"/>
    </location>
</feature>
<dbReference type="PROSITE" id="PS00894">
    <property type="entry name" value="HTH_DEOR_1"/>
    <property type="match status" value="1"/>
</dbReference>
<dbReference type="PRINTS" id="PR00033">
    <property type="entry name" value="HTHASNC"/>
</dbReference>
<dbReference type="GO" id="GO:0003700">
    <property type="term" value="F:DNA-binding transcription factor activity"/>
    <property type="evidence" value="ECO:0007669"/>
    <property type="project" value="InterPro"/>
</dbReference>
<name>A0A8J3QQ77_9ACTN</name>
<evidence type="ECO:0000256" key="3">
    <source>
        <dbReference type="ARBA" id="ARBA00023163"/>
    </source>
</evidence>
<evidence type="ECO:0000313" key="5">
    <source>
        <dbReference type="EMBL" id="GIH14909.1"/>
    </source>
</evidence>